<dbReference type="Proteomes" id="UP001369815">
    <property type="component" value="Unassembled WGS sequence"/>
</dbReference>
<keyword evidence="1" id="KW-1133">Transmembrane helix</keyword>
<comment type="caution">
    <text evidence="3">The sequence shown here is derived from an EMBL/GenBank/DDBJ whole genome shotgun (WGS) entry which is preliminary data.</text>
</comment>
<gene>
    <name evidence="3" type="ORF">Daesc_005894</name>
</gene>
<feature type="transmembrane region" description="Helical" evidence="1">
    <location>
        <begin position="336"/>
        <end position="357"/>
    </location>
</feature>
<feature type="domain" description="Acyltransferase 3" evidence="2">
    <location>
        <begin position="10"/>
        <end position="347"/>
    </location>
</feature>
<dbReference type="InterPro" id="IPR050879">
    <property type="entry name" value="Acyltransferase_3"/>
</dbReference>
<evidence type="ECO:0000256" key="1">
    <source>
        <dbReference type="SAM" id="Phobius"/>
    </source>
</evidence>
<dbReference type="AlphaFoldDB" id="A0AAX6MLT9"/>
<proteinExistence type="predicted"/>
<protein>
    <recommendedName>
        <fullName evidence="2">Acyltransferase 3 domain-containing protein</fullName>
    </recommendedName>
</protein>
<dbReference type="PANTHER" id="PTHR23028">
    <property type="entry name" value="ACETYLTRANSFERASE"/>
    <property type="match status" value="1"/>
</dbReference>
<evidence type="ECO:0000259" key="2">
    <source>
        <dbReference type="Pfam" id="PF01757"/>
    </source>
</evidence>
<feature type="transmembrane region" description="Helical" evidence="1">
    <location>
        <begin position="210"/>
        <end position="231"/>
    </location>
</feature>
<keyword evidence="1" id="KW-0812">Transmembrane</keyword>
<dbReference type="Pfam" id="PF01757">
    <property type="entry name" value="Acyl_transf_3"/>
    <property type="match status" value="1"/>
</dbReference>
<dbReference type="EMBL" id="JBANMG010000005">
    <property type="protein sequence ID" value="KAK6953589.1"/>
    <property type="molecule type" value="Genomic_DNA"/>
</dbReference>
<evidence type="ECO:0000313" key="3">
    <source>
        <dbReference type="EMBL" id="KAK6953589.1"/>
    </source>
</evidence>
<feature type="transmembrane region" description="Helical" evidence="1">
    <location>
        <begin position="178"/>
        <end position="198"/>
    </location>
</feature>
<dbReference type="InterPro" id="IPR002656">
    <property type="entry name" value="Acyl_transf_3_dom"/>
</dbReference>
<accession>A0AAX6MLT9</accession>
<feature type="transmembrane region" description="Helical" evidence="1">
    <location>
        <begin position="251"/>
        <end position="269"/>
    </location>
</feature>
<dbReference type="GO" id="GO:0016747">
    <property type="term" value="F:acyltransferase activity, transferring groups other than amino-acyl groups"/>
    <property type="evidence" value="ECO:0007669"/>
    <property type="project" value="InterPro"/>
</dbReference>
<sequence>MAIGKEGNVKWVDGLRGFASTLVVLTHIARAFDGELFLPASHNGDAPRPMQLPFLRILAQGRIGVTIFSFVTGYVCALKPIKLYRQNNQDAAFTSIAKSALRRVPRLVIPCGLATVIIWIMANLGMFLVAKQSDCWWCGKTAPDRQPTVFLSIKHLVENIISTWTRGRNAYDGNQWTLLPLLKGSMEVYTFIVATAYIRPEFRMVLSLFMYAYFWMAADSAFGMQFFWGVFLCDLQNHPPATEWLTRRPRVSQFLAGLFLFLGLYIASFPEGHPEWATWSRYQFEVLKRITPKDPDLPRFASGIGLELITLGLHFSPALRDLMSSKYLLWFGKQSFAVYLLHGPLLRSVLCWMVYGIHVPPPIVNDKGQTVHGTLMFPSGWRLVISLPFWIPLNYGAAMLWTGYVDPWCATLTEKIVGKVMLARDEKGVLLPQ</sequence>
<dbReference type="PANTHER" id="PTHR23028:SF128">
    <property type="entry name" value="ACYLTRANSFERASE 3 DOMAIN-CONTAINING PROTEIN"/>
    <property type="match status" value="1"/>
</dbReference>
<reference evidence="3 4" key="1">
    <citation type="journal article" date="2024" name="Front Chem Biol">
        <title>Unveiling the potential of Daldinia eschscholtzii MFLUCC 19-0629 through bioactivity and bioinformatics studies for enhanced sustainable agriculture production.</title>
        <authorList>
            <person name="Brooks S."/>
            <person name="Weaver J.A."/>
            <person name="Klomchit A."/>
            <person name="Alharthi S.A."/>
            <person name="Onlamun T."/>
            <person name="Nurani R."/>
            <person name="Vong T.K."/>
            <person name="Alberti F."/>
            <person name="Greco C."/>
        </authorList>
    </citation>
    <scope>NUCLEOTIDE SEQUENCE [LARGE SCALE GENOMIC DNA]</scope>
    <source>
        <strain evidence="3">MFLUCC 19-0629</strain>
    </source>
</reference>
<keyword evidence="1" id="KW-0472">Membrane</keyword>
<evidence type="ECO:0000313" key="4">
    <source>
        <dbReference type="Proteomes" id="UP001369815"/>
    </source>
</evidence>
<feature type="transmembrane region" description="Helical" evidence="1">
    <location>
        <begin position="57"/>
        <end position="77"/>
    </location>
</feature>
<keyword evidence="4" id="KW-1185">Reference proteome</keyword>
<feature type="transmembrane region" description="Helical" evidence="1">
    <location>
        <begin position="107"/>
        <end position="130"/>
    </location>
</feature>
<name>A0AAX6MLT9_9PEZI</name>
<organism evidence="3 4">
    <name type="scientific">Daldinia eschscholtzii</name>
    <dbReference type="NCBI Taxonomy" id="292717"/>
    <lineage>
        <taxon>Eukaryota</taxon>
        <taxon>Fungi</taxon>
        <taxon>Dikarya</taxon>
        <taxon>Ascomycota</taxon>
        <taxon>Pezizomycotina</taxon>
        <taxon>Sordariomycetes</taxon>
        <taxon>Xylariomycetidae</taxon>
        <taxon>Xylariales</taxon>
        <taxon>Hypoxylaceae</taxon>
        <taxon>Daldinia</taxon>
    </lineage>
</organism>